<dbReference type="Proteomes" id="UP000177250">
    <property type="component" value="Unassembled WGS sequence"/>
</dbReference>
<dbReference type="InterPro" id="IPR004323">
    <property type="entry name" value="Ion_tolerance_CutA"/>
</dbReference>
<comment type="similarity">
    <text evidence="1">Belongs to the CutA family.</text>
</comment>
<organism evidence="2 3">
    <name type="scientific">Candidatus Buchananbacteria bacterium RIFCSPLOWO2_01_FULL_45_31</name>
    <dbReference type="NCBI Taxonomy" id="1797545"/>
    <lineage>
        <taxon>Bacteria</taxon>
        <taxon>Candidatus Buchananiibacteriota</taxon>
    </lineage>
</organism>
<evidence type="ECO:0000256" key="1">
    <source>
        <dbReference type="ARBA" id="ARBA00010169"/>
    </source>
</evidence>
<dbReference type="STRING" id="1797545.A3B15_00130"/>
<dbReference type="GO" id="GO:0010038">
    <property type="term" value="P:response to metal ion"/>
    <property type="evidence" value="ECO:0007669"/>
    <property type="project" value="InterPro"/>
</dbReference>
<comment type="caution">
    <text evidence="2">The sequence shown here is derived from an EMBL/GenBank/DDBJ whole genome shotgun (WGS) entry which is preliminary data.</text>
</comment>
<sequence length="100" mass="11661">MILVYTTHKNQAAAEKVAIYLLKKRLVACVNFFPVSAAYLWRGQIKNEKETAALFKTKKENWRKVKKEIEKIHPDEAPCVIKLTAEANKLFESWIKKEIK</sequence>
<dbReference type="PANTHER" id="PTHR23419:SF8">
    <property type="entry name" value="FI09726P"/>
    <property type="match status" value="1"/>
</dbReference>
<dbReference type="EMBL" id="MHIO01000011">
    <property type="protein sequence ID" value="OGY54047.1"/>
    <property type="molecule type" value="Genomic_DNA"/>
</dbReference>
<dbReference type="InterPro" id="IPR015867">
    <property type="entry name" value="N-reg_PII/ATP_PRibTrfase_C"/>
</dbReference>
<evidence type="ECO:0000313" key="3">
    <source>
        <dbReference type="Proteomes" id="UP000177250"/>
    </source>
</evidence>
<dbReference type="GO" id="GO:0005507">
    <property type="term" value="F:copper ion binding"/>
    <property type="evidence" value="ECO:0007669"/>
    <property type="project" value="TreeGrafter"/>
</dbReference>
<evidence type="ECO:0000313" key="2">
    <source>
        <dbReference type="EMBL" id="OGY54047.1"/>
    </source>
</evidence>
<reference evidence="2 3" key="1">
    <citation type="journal article" date="2016" name="Nat. Commun.">
        <title>Thousands of microbial genomes shed light on interconnected biogeochemical processes in an aquifer system.</title>
        <authorList>
            <person name="Anantharaman K."/>
            <person name="Brown C.T."/>
            <person name="Hug L.A."/>
            <person name="Sharon I."/>
            <person name="Castelle C.J."/>
            <person name="Probst A.J."/>
            <person name="Thomas B.C."/>
            <person name="Singh A."/>
            <person name="Wilkins M.J."/>
            <person name="Karaoz U."/>
            <person name="Brodie E.L."/>
            <person name="Williams K.H."/>
            <person name="Hubbard S.S."/>
            <person name="Banfield J.F."/>
        </authorList>
    </citation>
    <scope>NUCLEOTIDE SEQUENCE [LARGE SCALE GENOMIC DNA]</scope>
</reference>
<dbReference type="SUPFAM" id="SSF54913">
    <property type="entry name" value="GlnB-like"/>
    <property type="match status" value="1"/>
</dbReference>
<protein>
    <recommendedName>
        <fullName evidence="4">Divalent-cation tolerance protein CutA</fullName>
    </recommendedName>
</protein>
<evidence type="ECO:0008006" key="4">
    <source>
        <dbReference type="Google" id="ProtNLM"/>
    </source>
</evidence>
<dbReference type="InterPro" id="IPR011322">
    <property type="entry name" value="N-reg_PII-like_a/b"/>
</dbReference>
<dbReference type="AlphaFoldDB" id="A0A1G1YRK1"/>
<gene>
    <name evidence="2" type="ORF">A3B15_00130</name>
</gene>
<dbReference type="Pfam" id="PF03091">
    <property type="entry name" value="CutA1"/>
    <property type="match status" value="1"/>
</dbReference>
<proteinExistence type="inferred from homology"/>
<dbReference type="PANTHER" id="PTHR23419">
    <property type="entry name" value="DIVALENT CATION TOLERANCE CUTA-RELATED"/>
    <property type="match status" value="1"/>
</dbReference>
<accession>A0A1G1YRK1</accession>
<dbReference type="Gene3D" id="3.30.70.120">
    <property type="match status" value="1"/>
</dbReference>
<name>A0A1G1YRK1_9BACT</name>